<dbReference type="InterPro" id="IPR046985">
    <property type="entry name" value="IP5"/>
</dbReference>
<dbReference type="eggNOG" id="KOG0566">
    <property type="taxonomic scope" value="Eukaryota"/>
</dbReference>
<gene>
    <name evidence="12" type="primary">TBLA0J01760</name>
    <name evidence="12" type="ORF">TBLA_0J01760</name>
</gene>
<dbReference type="Proteomes" id="UP000002866">
    <property type="component" value="Chromosome 10"/>
</dbReference>
<keyword evidence="8" id="KW-0378">Hydrolase</keyword>
<dbReference type="GO" id="GO:0005737">
    <property type="term" value="C:cytoplasm"/>
    <property type="evidence" value="ECO:0007669"/>
    <property type="project" value="UniProtKB-SubCell"/>
</dbReference>
<evidence type="ECO:0000313" key="12">
    <source>
        <dbReference type="EMBL" id="CCH63170.1"/>
    </source>
</evidence>
<dbReference type="InterPro" id="IPR000300">
    <property type="entry name" value="IPPc"/>
</dbReference>
<dbReference type="GeneID" id="14498352"/>
<evidence type="ECO:0000259" key="11">
    <source>
        <dbReference type="PROSITE" id="PS50275"/>
    </source>
</evidence>
<evidence type="ECO:0000313" key="13">
    <source>
        <dbReference type="Proteomes" id="UP000002866"/>
    </source>
</evidence>
<dbReference type="Pfam" id="PF02383">
    <property type="entry name" value="Syja_N"/>
    <property type="match status" value="1"/>
</dbReference>
<proteinExistence type="inferred from homology"/>
<dbReference type="InParanoid" id="I2H9W8"/>
<evidence type="ECO:0000256" key="2">
    <source>
        <dbReference type="ARBA" id="ARBA00008943"/>
    </source>
</evidence>
<dbReference type="OMA" id="KWWIGNG"/>
<dbReference type="Gene3D" id="3.60.10.10">
    <property type="entry name" value="Endonuclease/exonuclease/phosphatase"/>
    <property type="match status" value="1"/>
</dbReference>
<keyword evidence="7" id="KW-0254">Endocytosis</keyword>
<dbReference type="GO" id="GO:0043813">
    <property type="term" value="F:phosphatidylinositol-3,5-bisphosphate 5-phosphatase activity"/>
    <property type="evidence" value="ECO:0007669"/>
    <property type="project" value="TreeGrafter"/>
</dbReference>
<dbReference type="GO" id="GO:0016020">
    <property type="term" value="C:membrane"/>
    <property type="evidence" value="ECO:0007669"/>
    <property type="project" value="EnsemblFungi"/>
</dbReference>
<dbReference type="GO" id="GO:0004439">
    <property type="term" value="F:phosphatidylinositol-4,5-bisphosphate 5-phosphatase activity"/>
    <property type="evidence" value="ECO:0007669"/>
    <property type="project" value="UniProtKB-EC"/>
</dbReference>
<evidence type="ECO:0000256" key="8">
    <source>
        <dbReference type="ARBA" id="ARBA00022801"/>
    </source>
</evidence>
<dbReference type="SMART" id="SM00128">
    <property type="entry name" value="IPPc"/>
    <property type="match status" value="1"/>
</dbReference>
<dbReference type="KEGG" id="tbl:TBLA_0J01760"/>
<keyword evidence="9" id="KW-0653">Protein transport</keyword>
<dbReference type="GO" id="GO:0006897">
    <property type="term" value="P:endocytosis"/>
    <property type="evidence" value="ECO:0007669"/>
    <property type="project" value="UniProtKB-KW"/>
</dbReference>
<dbReference type="GO" id="GO:0015031">
    <property type="term" value="P:protein transport"/>
    <property type="evidence" value="ECO:0007669"/>
    <property type="project" value="UniProtKB-KW"/>
</dbReference>
<dbReference type="InterPro" id="IPR036691">
    <property type="entry name" value="Endo/exonu/phosph_ase_sf"/>
</dbReference>
<dbReference type="STRING" id="1071380.I2H9W8"/>
<dbReference type="GO" id="GO:0046856">
    <property type="term" value="P:phosphatidylinositol dephosphorylation"/>
    <property type="evidence" value="ECO:0007669"/>
    <property type="project" value="EnsemblFungi"/>
</dbReference>
<evidence type="ECO:0000256" key="4">
    <source>
        <dbReference type="ARBA" id="ARBA00013044"/>
    </source>
</evidence>
<evidence type="ECO:0000256" key="9">
    <source>
        <dbReference type="ARBA" id="ARBA00022927"/>
    </source>
</evidence>
<evidence type="ECO:0000256" key="10">
    <source>
        <dbReference type="SAM" id="MobiDB-lite"/>
    </source>
</evidence>
<dbReference type="OrthoDB" id="405996at2759"/>
<evidence type="ECO:0000256" key="7">
    <source>
        <dbReference type="ARBA" id="ARBA00022583"/>
    </source>
</evidence>
<dbReference type="HOGENOM" id="CLU_003016_2_1_1"/>
<dbReference type="RefSeq" id="XP_004182689.1">
    <property type="nucleotide sequence ID" value="XM_004182641.1"/>
</dbReference>
<comment type="similarity">
    <text evidence="3">In the central section; belongs to the inositol 1,4,5-trisphosphate 5-phosphatase family.</text>
</comment>
<evidence type="ECO:0000256" key="1">
    <source>
        <dbReference type="ARBA" id="ARBA00004496"/>
    </source>
</evidence>
<comment type="subcellular location">
    <subcellularLocation>
        <location evidence="1">Cytoplasm</location>
    </subcellularLocation>
</comment>
<protein>
    <recommendedName>
        <fullName evidence="4">phosphoinositide 5-phosphatase</fullName>
        <ecNumber evidence="4">3.1.3.36</ecNumber>
    </recommendedName>
</protein>
<evidence type="ECO:0000256" key="3">
    <source>
        <dbReference type="ARBA" id="ARBA00009678"/>
    </source>
</evidence>
<feature type="region of interest" description="Disordered" evidence="10">
    <location>
        <begin position="1003"/>
        <end position="1035"/>
    </location>
</feature>
<dbReference type="PROSITE" id="PS50275">
    <property type="entry name" value="SAC"/>
    <property type="match status" value="1"/>
</dbReference>
<dbReference type="PANTHER" id="PTHR11200:SF269">
    <property type="entry name" value="PHOSPHATIDYLINOSITOL 4,5-BISPHOSPHATE 5-PHOSPHATASE INP51"/>
    <property type="match status" value="1"/>
</dbReference>
<feature type="compositionally biased region" description="Basic and acidic residues" evidence="10">
    <location>
        <begin position="1003"/>
        <end position="1020"/>
    </location>
</feature>
<keyword evidence="13" id="KW-1185">Reference proteome</keyword>
<name>I2H9W8_HENB6</name>
<accession>I2H9W8</accession>
<dbReference type="FunCoup" id="I2H9W8">
    <property type="interactions" value="46"/>
</dbReference>
<dbReference type="PANTHER" id="PTHR11200">
    <property type="entry name" value="INOSITOL 5-PHOSPHATASE"/>
    <property type="match status" value="1"/>
</dbReference>
<organism evidence="12 13">
    <name type="scientific">Henningerozyma blattae (strain ATCC 34711 / CBS 6284 / DSM 70876 / NBRC 10599 / NRRL Y-10934 / UCD 77-7)</name>
    <name type="common">Yeast</name>
    <name type="synonym">Tetrapisispora blattae</name>
    <dbReference type="NCBI Taxonomy" id="1071380"/>
    <lineage>
        <taxon>Eukaryota</taxon>
        <taxon>Fungi</taxon>
        <taxon>Dikarya</taxon>
        <taxon>Ascomycota</taxon>
        <taxon>Saccharomycotina</taxon>
        <taxon>Saccharomycetes</taxon>
        <taxon>Saccharomycetales</taxon>
        <taxon>Saccharomycetaceae</taxon>
        <taxon>Henningerozyma</taxon>
    </lineage>
</organism>
<dbReference type="Pfam" id="PF22669">
    <property type="entry name" value="Exo_endo_phos2"/>
    <property type="match status" value="1"/>
</dbReference>
<sequence>MHLFIGRNPRCIVISSNGYNLMFKRFHRSSRSNVKDSQYLKTPTVVIGSVTDEDLMDANHFIEVKNRILNGLLGLITVDGGIYIVVISGVQKVGFPRWKYQDGQVLPSENIYKILDVDFYSLDVNVFDHLFYELSEINYEKLINEHPCGSLKKLFNDGSFFYSREFDISNSIKNHTWSKNLDYTIDNQDTNYIWNKNLTSEIIQWRNRMNDIEKVTFDLGGFLIFIMRGFCKTTLIETPTSVSSITLISRISIENKPNIFDLKGINDDGKISNFIETEIIVTTERFIFSYTQISCNIPLFWEIVDNQLIGGKRPKLTKSPEHAQVAFDRHFDNLESKYGIVTIVNLIKPRSESQRLLSMSYKTCADAKKIKLINFDCSSDSLLKSSHKLLYFLESDIYEFGAFVYDTNKGIYIGKQTGILRISSFDSLKKVNSIEKLVCQEVLELATKELKDFELTNIFAESYERIWSENYYWLNRTYSKNVKNNIKMKRTYIKLFGSRVKLYDPLNSFLNKNMKNLRNKYTFEKKIKIFAGTFNISGKISQDSIHDWIFPKRFFPITPPSSKSKKSSYATCSNIADIYVIGLEEVIELTPGHMLYTDPYIKQYWEKKILHVLNSNTHGNGKKFVCLWSNQLGGILLMVFMNEDEYIKVKHIEGDVKKTGLGGMASNKGAVAVSFKYSATKFCVIASHLAAGLDNVEQRHIDYKTINKNIRFSRGLRIKDHDAVIWMGDFNYRILMTNDQVRKLIIKKEYNKLLERDQLNQQMIAGATFPYYHEMEIKFPPTYKFDPGTKNYDTSEKLRIPAWTDRILSRGEVLKQLSYGCAEDILFSDHRPVYAIFKARVTVVDEKKKEAISKEVYERIMDKLDRATDEERLEFLNEGISVMNEFEDSDDNTRIDEGGDMTIFDINDPNNNLGNLGNNTNNGNDITSNNNTNSADRIYLQTNQETKKTKRLPPPSSDLKKWWIGGGKQVKVSLNIDAEDYMLNPKRSVNPFVEDDEEPIFIRRVPEDTAENEVDKGREGGDEEQYTQEGRKQED</sequence>
<dbReference type="AlphaFoldDB" id="I2H9W8"/>
<keyword evidence="5" id="KW-0813">Transport</keyword>
<dbReference type="InterPro" id="IPR002013">
    <property type="entry name" value="SAC_dom"/>
</dbReference>
<feature type="domain" description="SAC" evidence="11">
    <location>
        <begin position="151"/>
        <end position="480"/>
    </location>
</feature>
<dbReference type="EMBL" id="HE806325">
    <property type="protein sequence ID" value="CCH63170.1"/>
    <property type="molecule type" value="Genomic_DNA"/>
</dbReference>
<evidence type="ECO:0000256" key="6">
    <source>
        <dbReference type="ARBA" id="ARBA00022490"/>
    </source>
</evidence>
<dbReference type="SUPFAM" id="SSF56219">
    <property type="entry name" value="DNase I-like"/>
    <property type="match status" value="1"/>
</dbReference>
<reference evidence="12 13" key="1">
    <citation type="journal article" date="2011" name="Proc. Natl. Acad. Sci. U.S.A.">
        <title>Evolutionary erosion of yeast sex chromosomes by mating-type switching accidents.</title>
        <authorList>
            <person name="Gordon J.L."/>
            <person name="Armisen D."/>
            <person name="Proux-Wera E."/>
            <person name="Oheigeartaigh S.S."/>
            <person name="Byrne K.P."/>
            <person name="Wolfe K.H."/>
        </authorList>
    </citation>
    <scope>NUCLEOTIDE SEQUENCE [LARGE SCALE GENOMIC DNA]</scope>
    <source>
        <strain evidence="13">ATCC 34711 / CBS 6284 / DSM 70876 / NBRC 10599 / NRRL Y-10934 / UCD 77-7</strain>
    </source>
</reference>
<comment type="similarity">
    <text evidence="2">Belongs to the synaptojanin family.</text>
</comment>
<evidence type="ECO:0000256" key="5">
    <source>
        <dbReference type="ARBA" id="ARBA00022448"/>
    </source>
</evidence>
<keyword evidence="6" id="KW-0963">Cytoplasm</keyword>
<dbReference type="EC" id="3.1.3.36" evidence="4"/>
<dbReference type="FunFam" id="3.60.10.10:FF:000029">
    <property type="entry name" value="Inositol polyphosphate 5-phosphatase"/>
    <property type="match status" value="1"/>
</dbReference>